<evidence type="ECO:0000313" key="2">
    <source>
        <dbReference type="EMBL" id="PQJ31189.1"/>
    </source>
</evidence>
<name>A0A2S7U8F0_9FLAO</name>
<dbReference type="RefSeq" id="WP_211292436.1">
    <property type="nucleotide sequence ID" value="NZ_MTPW01000001.1"/>
</dbReference>
<feature type="signal peptide" evidence="1">
    <location>
        <begin position="1"/>
        <end position="18"/>
    </location>
</feature>
<evidence type="ECO:0008006" key="4">
    <source>
        <dbReference type="Google" id="ProtNLM"/>
    </source>
</evidence>
<dbReference type="AlphaFoldDB" id="A0A2S7U8F0"/>
<reference evidence="2 3" key="1">
    <citation type="submission" date="2017-01" db="EMBL/GenBank/DDBJ databases">
        <title>Trade-off between light-utilization and light-protection in marine flavobacteria.</title>
        <authorList>
            <person name="Kumagai Y."/>
            <person name="Yoshizawa S."/>
            <person name="Kogure K."/>
            <person name="Iwasaki W."/>
        </authorList>
    </citation>
    <scope>NUCLEOTIDE SEQUENCE [LARGE SCALE GENOMIC DNA]</scope>
    <source>
        <strain evidence="2 3">KCTC 32109</strain>
    </source>
</reference>
<feature type="chain" id="PRO_5015621341" description="Gliding motility protein RemB" evidence="1">
    <location>
        <begin position="19"/>
        <end position="704"/>
    </location>
</feature>
<protein>
    <recommendedName>
        <fullName evidence="4">Gliding motility protein RemB</fullName>
    </recommendedName>
</protein>
<dbReference type="InterPro" id="IPR038636">
    <property type="entry name" value="Wzi_sf"/>
</dbReference>
<gene>
    <name evidence="2" type="ORF">BST92_04295</name>
</gene>
<keyword evidence="3" id="KW-1185">Reference proteome</keyword>
<keyword evidence="1" id="KW-0732">Signal</keyword>
<organism evidence="2 3">
    <name type="scientific">Nonlabens arenilitoris</name>
    <dbReference type="NCBI Taxonomy" id="1217969"/>
    <lineage>
        <taxon>Bacteria</taxon>
        <taxon>Pseudomonadati</taxon>
        <taxon>Bacteroidota</taxon>
        <taxon>Flavobacteriia</taxon>
        <taxon>Flavobacteriales</taxon>
        <taxon>Flavobacteriaceae</taxon>
        <taxon>Nonlabens</taxon>
    </lineage>
</organism>
<proteinExistence type="predicted"/>
<accession>A0A2S7U8F0</accession>
<evidence type="ECO:0000313" key="3">
    <source>
        <dbReference type="Proteomes" id="UP000239747"/>
    </source>
</evidence>
<dbReference type="Proteomes" id="UP000239747">
    <property type="component" value="Unassembled WGS sequence"/>
</dbReference>
<comment type="caution">
    <text evidence="2">The sequence shown here is derived from an EMBL/GenBank/DDBJ whole genome shotgun (WGS) entry which is preliminary data.</text>
</comment>
<evidence type="ECO:0000256" key="1">
    <source>
        <dbReference type="SAM" id="SignalP"/>
    </source>
</evidence>
<dbReference type="EMBL" id="MTPW01000001">
    <property type="protein sequence ID" value="PQJ31189.1"/>
    <property type="molecule type" value="Genomic_DNA"/>
</dbReference>
<dbReference type="Gene3D" id="2.40.160.130">
    <property type="entry name" value="Capsule assembly protein Wzi"/>
    <property type="match status" value="1"/>
</dbReference>
<sequence>MKNLFLIISLLSIGIVTAQNPVEKFPYFEECKELPVNELEDCFYNRLYEALFENYDHPQQLPLNAGEKVTLRFEVNREGKFIPIRFDAVYAELTAAVQKSFEKLPIIGAPTYNGNPTYMQFVLRVPVPMTPGGSFQVFNGKEKEDSTAAASSNALDSIAFAKANNEYPQIISNQYRGQQLKSNGLIALSNQRYHRYEAAMNRIGNNAHTAVKPYTFSYVDQYFDLEAERASLMKDESTWLGKKWWNEHFFEVAGEDYWFVVDPGVDLELGKDTGDDINTFNNTRLVNVSGGIGKQITFGASIQESQGRFAGYFNREIESRAPDGGNPGIVPGRGIAEDGGETIFDYPVATGYINYKPSKYFDLQLGHGQHFIGDGYRSLVLSDNSQPFPYAKVNAKFWKLDYTVLYTSLRDVRSEVTADDSFRTKFMVHHYLSWNATERLNIGLFESVLWQDDNQRGFDFNYLNPIIFYQAIELQTGSRGGNALIGATAKYKFTDRITGYAQLVLDEFSGASVVNGDGSYQNKSAYQLGLKWQNAFKVKDLMLQAEYNRVRPYTYSHNTVVLNYANSNQALAHPWGANFYETTFIGRYTKDRWYGNAQFTLGERGLDINDGIDNAFYGGDIYRSEDDRIADNGNELGQGNRVTFMYAQLEAGYLINPASQLRIYGQIIYRDFDPHFEIGNVQEQNTTWLNIGLRTDIMNWSFDR</sequence>